<name>A0A517LK10_9PEZI</name>
<dbReference type="AlphaFoldDB" id="A0A517LK10"/>
<evidence type="ECO:0000256" key="7">
    <source>
        <dbReference type="ARBA" id="ARBA00023288"/>
    </source>
</evidence>
<evidence type="ECO:0000256" key="10">
    <source>
        <dbReference type="RuleBase" id="RU079119"/>
    </source>
</evidence>
<dbReference type="STRING" id="50376.A0A517LK10"/>
<comment type="subcellular location">
    <subcellularLocation>
        <location evidence="1">Membrane</location>
        <topology evidence="1">Multi-pass membrane protein</topology>
    </subcellularLocation>
</comment>
<keyword evidence="3 10" id="KW-0812">Transmembrane</keyword>
<dbReference type="InterPro" id="IPR039859">
    <property type="entry name" value="PFA4/ZDH16/20/ERF2-like"/>
</dbReference>
<protein>
    <recommendedName>
        <fullName evidence="10">Palmitoyltransferase</fullName>
        <ecNumber evidence="10">2.3.1.225</ecNumber>
    </recommendedName>
</protein>
<sequence length="513" mass="58654">MASFAPNSSPSSSPNHRRRKSFVRKCERYCCNVITYFPLTFVYGITGWAVWVQTNMGFIRGTFFGYLQMIVGIAFYILLNWSYTTAVFTDPGSPLTTSPGYSALPTTEPQPFHSLTVKSSGEMRFCKKCQAKKPDRAHHCSTCRKCVLKMDHHCPWLATCVGLRNYKAFLLFLIYTSLFCWTCFLISAQWIWKSIIIDGTVEESLMPVNFILLSVLSGVIGLVITGFTAWHLYLTSKGQTTIESLEKTRYLSPLKTQHNPQHHSGRTYVDDDHHTLGEQMRDFGMAAAEATGFISQPNDADERASPAQSSLQRTYDWDNAERQRERDRYNDYLDELDNEKLPNAFDYGWRRNLEMVMGENRNLWFLPVCNSVGDGWLWEPSAKWKDATEKLRIGREARLREEENQRIIREQMQVPGKMIPRSPPRSTRGLVHQAKNGTGSETPTRGFSTPTSKGSREDTYDYDTSSDEEDMEARRLVKARQGPSRLGATENWNDLPADMVKGRKKSPRGSRES</sequence>
<organism evidence="13 14">
    <name type="scientific">Venturia effusa</name>
    <dbReference type="NCBI Taxonomy" id="50376"/>
    <lineage>
        <taxon>Eukaryota</taxon>
        <taxon>Fungi</taxon>
        <taxon>Dikarya</taxon>
        <taxon>Ascomycota</taxon>
        <taxon>Pezizomycotina</taxon>
        <taxon>Dothideomycetes</taxon>
        <taxon>Pleosporomycetidae</taxon>
        <taxon>Venturiales</taxon>
        <taxon>Venturiaceae</taxon>
        <taxon>Venturia</taxon>
    </lineage>
</organism>
<reference evidence="13 14" key="1">
    <citation type="submission" date="2019-07" db="EMBL/GenBank/DDBJ databases">
        <title>Finished genome of Venturia effusa.</title>
        <authorList>
            <person name="Young C.A."/>
            <person name="Cox M.P."/>
            <person name="Ganley A.R.D."/>
            <person name="David W.J."/>
        </authorList>
    </citation>
    <scope>NUCLEOTIDE SEQUENCE [LARGE SCALE GENOMIC DNA]</scope>
    <source>
        <strain evidence="14">albino</strain>
    </source>
</reference>
<keyword evidence="2 10" id="KW-0808">Transferase</keyword>
<evidence type="ECO:0000256" key="1">
    <source>
        <dbReference type="ARBA" id="ARBA00004141"/>
    </source>
</evidence>
<evidence type="ECO:0000256" key="11">
    <source>
        <dbReference type="SAM" id="MobiDB-lite"/>
    </source>
</evidence>
<feature type="compositionally biased region" description="Basic residues" evidence="11">
    <location>
        <begin position="502"/>
        <end position="513"/>
    </location>
</feature>
<dbReference type="PANTHER" id="PTHR12246">
    <property type="entry name" value="PALMITOYLTRANSFERASE ZDHHC16"/>
    <property type="match status" value="1"/>
</dbReference>
<dbReference type="PROSITE" id="PS50216">
    <property type="entry name" value="DHHC"/>
    <property type="match status" value="1"/>
</dbReference>
<feature type="region of interest" description="Disordered" evidence="11">
    <location>
        <begin position="294"/>
        <end position="319"/>
    </location>
</feature>
<comment type="domain">
    <text evidence="10">The DHHC domain is required for palmitoyltransferase activity.</text>
</comment>
<feature type="transmembrane region" description="Helical" evidence="10">
    <location>
        <begin position="169"/>
        <end position="191"/>
    </location>
</feature>
<accession>A0A517LK10</accession>
<gene>
    <name evidence="13" type="ORF">FKW77_003423</name>
</gene>
<dbReference type="OrthoDB" id="302728at2759"/>
<evidence type="ECO:0000256" key="3">
    <source>
        <dbReference type="ARBA" id="ARBA00022692"/>
    </source>
</evidence>
<evidence type="ECO:0000256" key="8">
    <source>
        <dbReference type="ARBA" id="ARBA00023315"/>
    </source>
</evidence>
<feature type="compositionally biased region" description="Polar residues" evidence="11">
    <location>
        <begin position="435"/>
        <end position="453"/>
    </location>
</feature>
<dbReference type="EC" id="2.3.1.225" evidence="10"/>
<feature type="domain" description="Palmitoyltransferase DHHC" evidence="12">
    <location>
        <begin position="121"/>
        <end position="247"/>
    </location>
</feature>
<feature type="transmembrane region" description="Helical" evidence="10">
    <location>
        <begin position="57"/>
        <end position="79"/>
    </location>
</feature>
<comment type="catalytic activity">
    <reaction evidence="9 10">
        <text>L-cysteinyl-[protein] + hexadecanoyl-CoA = S-hexadecanoyl-L-cysteinyl-[protein] + CoA</text>
        <dbReference type="Rhea" id="RHEA:36683"/>
        <dbReference type="Rhea" id="RHEA-COMP:10131"/>
        <dbReference type="Rhea" id="RHEA-COMP:11032"/>
        <dbReference type="ChEBI" id="CHEBI:29950"/>
        <dbReference type="ChEBI" id="CHEBI:57287"/>
        <dbReference type="ChEBI" id="CHEBI:57379"/>
        <dbReference type="ChEBI" id="CHEBI:74151"/>
        <dbReference type="EC" id="2.3.1.225"/>
    </reaction>
</comment>
<feature type="compositionally biased region" description="Acidic residues" evidence="11">
    <location>
        <begin position="460"/>
        <end position="471"/>
    </location>
</feature>
<dbReference type="Pfam" id="PF01529">
    <property type="entry name" value="DHHC"/>
    <property type="match status" value="1"/>
</dbReference>
<dbReference type="InterPro" id="IPR001594">
    <property type="entry name" value="Palmitoyltrfase_DHHC"/>
</dbReference>
<proteinExistence type="inferred from homology"/>
<evidence type="ECO:0000256" key="6">
    <source>
        <dbReference type="ARBA" id="ARBA00023139"/>
    </source>
</evidence>
<dbReference type="GO" id="GO:0016020">
    <property type="term" value="C:membrane"/>
    <property type="evidence" value="ECO:0007669"/>
    <property type="project" value="UniProtKB-SubCell"/>
</dbReference>
<keyword evidence="4 10" id="KW-1133">Transmembrane helix</keyword>
<keyword evidence="5 10" id="KW-0472">Membrane</keyword>
<evidence type="ECO:0000256" key="5">
    <source>
        <dbReference type="ARBA" id="ARBA00023136"/>
    </source>
</evidence>
<evidence type="ECO:0000313" key="13">
    <source>
        <dbReference type="EMBL" id="QDS75957.1"/>
    </source>
</evidence>
<dbReference type="GO" id="GO:0019706">
    <property type="term" value="F:protein-cysteine S-palmitoyltransferase activity"/>
    <property type="evidence" value="ECO:0007669"/>
    <property type="project" value="UniProtKB-EC"/>
</dbReference>
<evidence type="ECO:0000256" key="2">
    <source>
        <dbReference type="ARBA" id="ARBA00022679"/>
    </source>
</evidence>
<feature type="region of interest" description="Disordered" evidence="11">
    <location>
        <begin position="417"/>
        <end position="513"/>
    </location>
</feature>
<keyword evidence="7" id="KW-0449">Lipoprotein</keyword>
<evidence type="ECO:0000256" key="9">
    <source>
        <dbReference type="ARBA" id="ARBA00048048"/>
    </source>
</evidence>
<feature type="transmembrane region" description="Helical" evidence="10">
    <location>
        <begin position="29"/>
        <end position="51"/>
    </location>
</feature>
<evidence type="ECO:0000313" key="14">
    <source>
        <dbReference type="Proteomes" id="UP000316270"/>
    </source>
</evidence>
<keyword evidence="6" id="KW-0564">Palmitate</keyword>
<comment type="similarity">
    <text evidence="10">Belongs to the DHHC palmitoyltransferase family.</text>
</comment>
<evidence type="ECO:0000259" key="12">
    <source>
        <dbReference type="Pfam" id="PF01529"/>
    </source>
</evidence>
<keyword evidence="14" id="KW-1185">Reference proteome</keyword>
<keyword evidence="8 10" id="KW-0012">Acyltransferase</keyword>
<dbReference type="EMBL" id="CP042198">
    <property type="protein sequence ID" value="QDS75957.1"/>
    <property type="molecule type" value="Genomic_DNA"/>
</dbReference>
<feature type="transmembrane region" description="Helical" evidence="10">
    <location>
        <begin position="211"/>
        <end position="234"/>
    </location>
</feature>
<evidence type="ECO:0000256" key="4">
    <source>
        <dbReference type="ARBA" id="ARBA00022989"/>
    </source>
</evidence>
<dbReference type="Proteomes" id="UP000316270">
    <property type="component" value="Chromosome 14"/>
</dbReference>